<feature type="region of interest" description="Disordered" evidence="1">
    <location>
        <begin position="572"/>
        <end position="625"/>
    </location>
</feature>
<evidence type="ECO:0000313" key="4">
    <source>
        <dbReference type="Proteomes" id="UP001165384"/>
    </source>
</evidence>
<organism evidence="3 4">
    <name type="scientific">Dechloromonas hankyongensis</name>
    <dbReference type="NCBI Taxonomy" id="2908002"/>
    <lineage>
        <taxon>Bacteria</taxon>
        <taxon>Pseudomonadati</taxon>
        <taxon>Pseudomonadota</taxon>
        <taxon>Betaproteobacteria</taxon>
        <taxon>Rhodocyclales</taxon>
        <taxon>Azonexaceae</taxon>
        <taxon>Dechloromonas</taxon>
    </lineage>
</organism>
<dbReference type="RefSeq" id="WP_275707230.1">
    <property type="nucleotide sequence ID" value="NZ_JAKLTN010000001.1"/>
</dbReference>
<dbReference type="Proteomes" id="UP001165384">
    <property type="component" value="Unassembled WGS sequence"/>
</dbReference>
<dbReference type="Pfam" id="PF13551">
    <property type="entry name" value="HTH_29"/>
    <property type="match status" value="1"/>
</dbReference>
<accession>A0ABS9JY78</accession>
<reference evidence="3" key="1">
    <citation type="submission" date="2022-01" db="EMBL/GenBank/DDBJ databases">
        <authorList>
            <person name="Jo J.-H."/>
            <person name="Im W.-T."/>
        </authorList>
    </citation>
    <scope>NUCLEOTIDE SEQUENCE</scope>
    <source>
        <strain evidence="3">XY25</strain>
    </source>
</reference>
<gene>
    <name evidence="3" type="ORF">LZ012_02525</name>
</gene>
<evidence type="ECO:0000256" key="1">
    <source>
        <dbReference type="SAM" id="MobiDB-lite"/>
    </source>
</evidence>
<dbReference type="SUPFAM" id="SSF53098">
    <property type="entry name" value="Ribonuclease H-like"/>
    <property type="match status" value="1"/>
</dbReference>
<sequence length="637" mass="73410">MSATEINFVPGSIVRKGTRRLVVVDCEGFDAVIARELGTTKVVRVLVRYLSADSNPKSQVFVPPDLVTVDAAEWGAVVERFTKLKPLIDATTRRNLSDVKAVAESLRVTPCTIYRWIEKYQKAGRLSVFLRKPRSDCGEKRLSEPQEAIIQKAIETKYLTAEKPDVETVIEEVRLLCSLNQVKKPHDNTVRNRINEISERTKIAKRRSKKIAAEIFEPIRGHFPGADYPLAVVQIDHTPMDVIVVDEHDRLPIDRPYLTIVIDVFSRMIIGFAIYLEKPSAFTTGLAISHAVLPKEEWLRELDVNVEWPCWGKMRKIHLDNAREFRGTVVGRACEEYDITVEHRPKGQPRYGGHVERGFRTFMRRAHRLKGTTFSNVAEKQEYDAEGRAILTRKELERWFTIYIAKYYPHKFHRGIKNTPMAKYWEGIHGSENQIGIGLPARMADPHAFMLEFLPFESRTVQEYGVVLNWIYYYDDALRPWIKSKDPNNSKEARKFLVRFNPRDMREIYFLDPVSKTFITIPYRDRSHPPVSLWEVLAAERKLREKGYKNVNEALLFEALLEMRDIEEEAERKTKKARRAKEKREQQPVMPTRIRKSPLASALAPPNSMAALAETQEDDDNEVVSPAVGIVEADIDE</sequence>
<dbReference type="Pfam" id="PF09299">
    <property type="entry name" value="Mu-transpos_C"/>
    <property type="match status" value="1"/>
</dbReference>
<dbReference type="Gene3D" id="3.30.420.10">
    <property type="entry name" value="Ribonuclease H-like superfamily/Ribonuclease H"/>
    <property type="match status" value="1"/>
</dbReference>
<protein>
    <submittedName>
        <fullName evidence="3">DDE-type integrase/transposase/recombinase</fullName>
    </submittedName>
</protein>
<dbReference type="InterPro" id="IPR012337">
    <property type="entry name" value="RNaseH-like_sf"/>
</dbReference>
<proteinExistence type="predicted"/>
<dbReference type="InterPro" id="IPR036397">
    <property type="entry name" value="RNaseH_sf"/>
</dbReference>
<dbReference type="PROSITE" id="PS50994">
    <property type="entry name" value="INTEGRASE"/>
    <property type="match status" value="1"/>
</dbReference>
<keyword evidence="4" id="KW-1185">Reference proteome</keyword>
<feature type="domain" description="Integrase catalytic" evidence="2">
    <location>
        <begin position="220"/>
        <end position="428"/>
    </location>
</feature>
<dbReference type="InterPro" id="IPR001584">
    <property type="entry name" value="Integrase_cat-core"/>
</dbReference>
<dbReference type="EMBL" id="JAKLTN010000001">
    <property type="protein sequence ID" value="MCG2575867.1"/>
    <property type="molecule type" value="Genomic_DNA"/>
</dbReference>
<dbReference type="InterPro" id="IPR015378">
    <property type="entry name" value="Transposase-like_Mu_C"/>
</dbReference>
<evidence type="ECO:0000313" key="3">
    <source>
        <dbReference type="EMBL" id="MCG2575867.1"/>
    </source>
</evidence>
<name>A0ABS9JY78_9RHOO</name>
<dbReference type="Gene3D" id="1.10.10.60">
    <property type="entry name" value="Homeodomain-like"/>
    <property type="match status" value="1"/>
</dbReference>
<comment type="caution">
    <text evidence="3">The sequence shown here is derived from an EMBL/GenBank/DDBJ whole genome shotgun (WGS) entry which is preliminary data.</text>
</comment>
<evidence type="ECO:0000259" key="2">
    <source>
        <dbReference type="PROSITE" id="PS50994"/>
    </source>
</evidence>